<feature type="transmembrane region" description="Helical" evidence="1">
    <location>
        <begin position="7"/>
        <end position="29"/>
    </location>
</feature>
<keyword evidence="1" id="KW-0472">Membrane</keyword>
<proteinExistence type="predicted"/>
<dbReference type="Proteomes" id="UP000240649">
    <property type="component" value="Segment"/>
</dbReference>
<keyword evidence="3" id="KW-1185">Reference proteome</keyword>
<accession>A0A2P1CAL5</accession>
<evidence type="ECO:0000313" key="3">
    <source>
        <dbReference type="Proteomes" id="UP000240649"/>
    </source>
</evidence>
<dbReference type="KEGG" id="vg:77948383"/>
<dbReference type="GeneID" id="77948383"/>
<dbReference type="RefSeq" id="YP_010672113.1">
    <property type="nucleotide sequence ID" value="NC_070974.1"/>
</dbReference>
<keyword evidence="1" id="KW-1133">Transmembrane helix</keyword>
<evidence type="ECO:0000256" key="1">
    <source>
        <dbReference type="SAM" id="Phobius"/>
    </source>
</evidence>
<protein>
    <submittedName>
        <fullName evidence="2">Uncharacterized protein</fullName>
    </submittedName>
</protein>
<organism evidence="2 3">
    <name type="scientific">Salmonella phage SE131</name>
    <dbReference type="NCBI Taxonomy" id="2081631"/>
    <lineage>
        <taxon>Viruses</taxon>
        <taxon>Duplodnaviria</taxon>
        <taxon>Heunggongvirae</taxon>
        <taxon>Uroviricota</taxon>
        <taxon>Caudoviricetes</taxon>
        <taxon>Grimontviridae</taxon>
        <taxon>Moazamivirus</taxon>
        <taxon>Moazamivirus SE131</taxon>
    </lineage>
</organism>
<sequence>MENSLKNIMIGIATSLSVASIGVGLNTYVDVQVLKNNQSEQRDIVKTTQEILNRIDKTQAVQAETIKALSEVVNSLNEREKSK</sequence>
<evidence type="ECO:0000313" key="2">
    <source>
        <dbReference type="EMBL" id="AVJ48264.1"/>
    </source>
</evidence>
<name>A0A2P1CAL5_9CAUD</name>
<reference evidence="2 3" key="1">
    <citation type="submission" date="2018-01" db="EMBL/GenBank/DDBJ databases">
        <title>Draft Genome Sequence of Salmonella Enteritidis Phage SE131.</title>
        <authorList>
            <person name="Kim Y."/>
            <person name="Han B.K."/>
            <person name="Kim H."/>
            <person name="Kim D."/>
        </authorList>
    </citation>
    <scope>NUCLEOTIDE SEQUENCE [LARGE SCALE GENOMIC DNA]</scope>
</reference>
<keyword evidence="1" id="KW-0812">Transmembrane</keyword>
<dbReference type="EMBL" id="MG873442">
    <property type="protein sequence ID" value="AVJ48264.1"/>
    <property type="molecule type" value="Genomic_DNA"/>
</dbReference>